<dbReference type="OrthoDB" id="428977at2759"/>
<comment type="caution">
    <text evidence="2">The sequence shown here is derived from an EMBL/GenBank/DDBJ whole genome shotgun (WGS) entry which is preliminary data.</text>
</comment>
<name>A0A9P1G505_9DINO</name>
<proteinExistence type="predicted"/>
<organism evidence="2">
    <name type="scientific">Cladocopium goreaui</name>
    <dbReference type="NCBI Taxonomy" id="2562237"/>
    <lineage>
        <taxon>Eukaryota</taxon>
        <taxon>Sar</taxon>
        <taxon>Alveolata</taxon>
        <taxon>Dinophyceae</taxon>
        <taxon>Suessiales</taxon>
        <taxon>Symbiodiniaceae</taxon>
        <taxon>Cladocopium</taxon>
    </lineage>
</organism>
<dbReference type="InterPro" id="IPR035940">
    <property type="entry name" value="CAP_sf"/>
</dbReference>
<evidence type="ECO:0000313" key="4">
    <source>
        <dbReference type="EMBL" id="CAL4784864.1"/>
    </source>
</evidence>
<evidence type="ECO:0000313" key="2">
    <source>
        <dbReference type="EMBL" id="CAI3997552.1"/>
    </source>
</evidence>
<feature type="non-terminal residue" evidence="2">
    <location>
        <position position="1"/>
    </location>
</feature>
<evidence type="ECO:0000313" key="5">
    <source>
        <dbReference type="Proteomes" id="UP001152797"/>
    </source>
</evidence>
<dbReference type="InterPro" id="IPR014044">
    <property type="entry name" value="CAP_dom"/>
</dbReference>
<reference evidence="3" key="2">
    <citation type="submission" date="2024-04" db="EMBL/GenBank/DDBJ databases">
        <authorList>
            <person name="Chen Y."/>
            <person name="Shah S."/>
            <person name="Dougan E. K."/>
            <person name="Thang M."/>
            <person name="Chan C."/>
        </authorList>
    </citation>
    <scope>NUCLEOTIDE SEQUENCE [LARGE SCALE GENOMIC DNA]</scope>
</reference>
<dbReference type="EMBL" id="CAMXCT020002348">
    <property type="protein sequence ID" value="CAL1150927.1"/>
    <property type="molecule type" value="Genomic_DNA"/>
</dbReference>
<evidence type="ECO:0000259" key="1">
    <source>
        <dbReference type="SMART" id="SM00198"/>
    </source>
</evidence>
<sequence length="1258" mass="136729">GQSDACDNFRWEPAEDANLYLPNSKITCNQNQLKFEVREPKNVPELRVMMFRLDSRNPAKTPHVMLNLWSITHTSNAVIMSTEAIASWEVVPQLANVRVMLVGQQKAENSISNMAVSFRPVSDADELTLEALQPTGFDFTGATAISLGHEVIATSAETIRIRASMYAEINVDIVVANFRLGLIGGATLFNLITKLNNGDQMDEALQFRSGFHLPGRVAVNGKQISSEYKLMSELYPVPSLWEVRMGENALVEMPFTVTINTGLGDIMRVRAPPYDLKGQDFRIIQSGTAEIITSEVVSAASGELVARLSTQIFRNVLYEVQVKVLTPKVPNPTDAMWSIEPVVAMVALAALATLATLALLPCVASQIVLNASVRGLGDAQFGQGGCSQKFNMVEIQEMKEVSDPQKWVDAHNYYRRCHGAPELRWAPELLVTASAWVHQLLAHCATGQDLEAWAAAGATLGRPHDPNLFTTEKPQQAENLDCRQYDSIHDPEAASVEAWYREVSACPKAGWVDGCGGKLNHYTALIWRDARRVACYVALRGDMRVVSCRFAAEGDDTTGCQVPNTVGPPGSEGCQLGAGVADHLPEVPRLKKDCPAISAAFPSPSRPAAPVKQPAQAPLGAPQAAAHGAGLGCVDNACMVSCIPRGRLGACERCLHSEQCSTGMYCCPFMKKCVASGKQQCMTPIAFCQPPCMDDQPLSECKCNPKGSPDLFPEGWQKATCAAGQSPVAVTTTPKPSSPPAKLIFTGIKDVKQWNSISEQIGKHMQGWKATRMCASIEATTPSPEQQDVFLSAKGVFVFQFSDMSTLNAQLAQLDGITPSFQVISQKEVDQVCANNQRLFSTNVAPIASDGTRFGAALPRVPTGPGLTLRSSHLLLVQAMSRRSGSGYAGYGSFGRGGNGGGSQWGGQRSGPNMAHNPYVVQMPKFLEPIAEGPEPEDQSMIVVDCRDDRMVSPFQTWLVSEIMANAASSINVLTERDQVMPPNSGFHLALFGNYTLDGIKVVVAISIESFTGNTCGGWDASTARALSHPAFQPFSWPMLRDTSASYMDVKIYNGNEILFHWIFRGFRSDTDLTVQQQFVDEFFVREASKGQPRLSVVVAVFMGWRVSVLSFECGGRTYSIGPQGSVVAGDSARSRFELRVCSRSSDDAVGNDADRIEMRFRDANNRIDLKCSRTSVPGTWLTVSHISGPTLIQTIKSVRENKARVEGPEQTEQFAQLAAVHENWWKSSVASGEDDVGVKVAFVDHLEPGGKFHSHSE</sequence>
<dbReference type="Proteomes" id="UP001152797">
    <property type="component" value="Unassembled WGS sequence"/>
</dbReference>
<dbReference type="EMBL" id="CAMXCT030002348">
    <property type="protein sequence ID" value="CAL4784864.1"/>
    <property type="molecule type" value="Genomic_DNA"/>
</dbReference>
<keyword evidence="5" id="KW-1185">Reference proteome</keyword>
<dbReference type="SUPFAM" id="SSF55797">
    <property type="entry name" value="PR-1-like"/>
    <property type="match status" value="1"/>
</dbReference>
<dbReference type="Pfam" id="PF00188">
    <property type="entry name" value="CAP"/>
    <property type="match status" value="1"/>
</dbReference>
<dbReference type="SMART" id="SM00198">
    <property type="entry name" value="SCP"/>
    <property type="match status" value="1"/>
</dbReference>
<accession>A0A9P1G505</accession>
<dbReference type="AlphaFoldDB" id="A0A9P1G505"/>
<dbReference type="InterPro" id="IPR001283">
    <property type="entry name" value="CRISP-related"/>
</dbReference>
<gene>
    <name evidence="2" type="ORF">C1SCF055_LOCUS23925</name>
</gene>
<dbReference type="EMBL" id="CAMXCT010002348">
    <property type="protein sequence ID" value="CAI3997552.1"/>
    <property type="molecule type" value="Genomic_DNA"/>
</dbReference>
<reference evidence="2" key="1">
    <citation type="submission" date="2022-10" db="EMBL/GenBank/DDBJ databases">
        <authorList>
            <person name="Chen Y."/>
            <person name="Dougan E. K."/>
            <person name="Chan C."/>
            <person name="Rhodes N."/>
            <person name="Thang M."/>
        </authorList>
    </citation>
    <scope>NUCLEOTIDE SEQUENCE</scope>
</reference>
<feature type="domain" description="SCP" evidence="1">
    <location>
        <begin position="402"/>
        <end position="558"/>
    </location>
</feature>
<evidence type="ECO:0000313" key="3">
    <source>
        <dbReference type="EMBL" id="CAL1150927.1"/>
    </source>
</evidence>
<dbReference type="Gene3D" id="3.40.33.10">
    <property type="entry name" value="CAP"/>
    <property type="match status" value="1"/>
</dbReference>
<protein>
    <submittedName>
        <fullName evidence="4">Cap-specific mRNA (Nucleoside-2'-O-)-methyltransferase</fullName>
    </submittedName>
</protein>
<dbReference type="PANTHER" id="PTHR10334">
    <property type="entry name" value="CYSTEINE-RICH SECRETORY PROTEIN-RELATED"/>
    <property type="match status" value="1"/>
</dbReference>